<evidence type="ECO:0000313" key="4">
    <source>
        <dbReference type="EMBL" id="GGH77033.1"/>
    </source>
</evidence>
<protein>
    <submittedName>
        <fullName evidence="4">TetR family transcriptional regulator</fullName>
    </submittedName>
</protein>
<dbReference type="GO" id="GO:0003677">
    <property type="term" value="F:DNA binding"/>
    <property type="evidence" value="ECO:0007669"/>
    <property type="project" value="UniProtKB-UniRule"/>
</dbReference>
<dbReference type="InterPro" id="IPR001647">
    <property type="entry name" value="HTH_TetR"/>
</dbReference>
<dbReference type="RefSeq" id="WP_188496140.1">
    <property type="nucleotide sequence ID" value="NZ_BMFV01000004.1"/>
</dbReference>
<proteinExistence type="predicted"/>
<gene>
    <name evidence="4" type="ORF">GCM10007096_08330</name>
</gene>
<dbReference type="Pfam" id="PF00440">
    <property type="entry name" value="TetR_N"/>
    <property type="match status" value="1"/>
</dbReference>
<reference evidence="4" key="1">
    <citation type="journal article" date="2014" name="Int. J. Syst. Evol. Microbiol.">
        <title>Complete genome sequence of Corynebacterium casei LMG S-19264T (=DSM 44701T), isolated from a smear-ripened cheese.</title>
        <authorList>
            <consortium name="US DOE Joint Genome Institute (JGI-PGF)"/>
            <person name="Walter F."/>
            <person name="Albersmeier A."/>
            <person name="Kalinowski J."/>
            <person name="Ruckert C."/>
        </authorList>
    </citation>
    <scope>NUCLEOTIDE SEQUENCE</scope>
    <source>
        <strain evidence="4">CGMCC 1.12777</strain>
    </source>
</reference>
<dbReference type="Proteomes" id="UP000656813">
    <property type="component" value="Unassembled WGS sequence"/>
</dbReference>
<name>A0A8J2ZTY1_9BACL</name>
<organism evidence="4 5">
    <name type="scientific">Pullulanibacillus pueri</name>
    <dbReference type="NCBI Taxonomy" id="1437324"/>
    <lineage>
        <taxon>Bacteria</taxon>
        <taxon>Bacillati</taxon>
        <taxon>Bacillota</taxon>
        <taxon>Bacilli</taxon>
        <taxon>Bacillales</taxon>
        <taxon>Sporolactobacillaceae</taxon>
        <taxon>Pullulanibacillus</taxon>
    </lineage>
</organism>
<dbReference type="PANTHER" id="PTHR43479:SF11">
    <property type="entry name" value="ACREF_ENVCD OPERON REPRESSOR-RELATED"/>
    <property type="match status" value="1"/>
</dbReference>
<feature type="domain" description="HTH tetR-type" evidence="3">
    <location>
        <begin position="14"/>
        <end position="74"/>
    </location>
</feature>
<reference evidence="4" key="2">
    <citation type="submission" date="2020-09" db="EMBL/GenBank/DDBJ databases">
        <authorList>
            <person name="Sun Q."/>
            <person name="Zhou Y."/>
        </authorList>
    </citation>
    <scope>NUCLEOTIDE SEQUENCE</scope>
    <source>
        <strain evidence="4">CGMCC 1.12777</strain>
    </source>
</reference>
<evidence type="ECO:0000256" key="2">
    <source>
        <dbReference type="PROSITE-ProRule" id="PRU00335"/>
    </source>
</evidence>
<evidence type="ECO:0000259" key="3">
    <source>
        <dbReference type="PROSITE" id="PS50977"/>
    </source>
</evidence>
<dbReference type="PROSITE" id="PS50977">
    <property type="entry name" value="HTH_TETR_2"/>
    <property type="match status" value="1"/>
</dbReference>
<dbReference type="InterPro" id="IPR050624">
    <property type="entry name" value="HTH-type_Tx_Regulator"/>
</dbReference>
<dbReference type="PRINTS" id="PR00455">
    <property type="entry name" value="HTHTETR"/>
</dbReference>
<dbReference type="SUPFAM" id="SSF46689">
    <property type="entry name" value="Homeodomain-like"/>
    <property type="match status" value="1"/>
</dbReference>
<keyword evidence="1 2" id="KW-0238">DNA-binding</keyword>
<accession>A0A8J2ZTY1</accession>
<sequence>MTEWEDIESTEKLTEKQKLIIQAAIESFAEKGFAGTSTSTIAKKAGVAEGTIFRHYKTKKELLISIVIPVVKHFLTPFIVRDLNKVLDQTYHSFEDFVRAMFHNRKVFIEKNKKTIKIILQEIPFHEELRDIFKRYVATEPISKVLEIIRHFQEKGELIEGSPYTILRLAASSIAGYFIARHIVAPEVAWNEEEEIEATIAFIMRGIGS</sequence>
<dbReference type="EMBL" id="BMFV01000004">
    <property type="protein sequence ID" value="GGH77033.1"/>
    <property type="molecule type" value="Genomic_DNA"/>
</dbReference>
<evidence type="ECO:0000313" key="5">
    <source>
        <dbReference type="Proteomes" id="UP000656813"/>
    </source>
</evidence>
<comment type="caution">
    <text evidence="4">The sequence shown here is derived from an EMBL/GenBank/DDBJ whole genome shotgun (WGS) entry which is preliminary data.</text>
</comment>
<dbReference type="Gene3D" id="1.10.357.10">
    <property type="entry name" value="Tetracycline Repressor, domain 2"/>
    <property type="match status" value="1"/>
</dbReference>
<feature type="DNA-binding region" description="H-T-H motif" evidence="2">
    <location>
        <begin position="37"/>
        <end position="56"/>
    </location>
</feature>
<keyword evidence="5" id="KW-1185">Reference proteome</keyword>
<dbReference type="InterPro" id="IPR036271">
    <property type="entry name" value="Tet_transcr_reg_TetR-rel_C_sf"/>
</dbReference>
<dbReference type="AlphaFoldDB" id="A0A8J2ZTY1"/>
<dbReference type="InterPro" id="IPR009057">
    <property type="entry name" value="Homeodomain-like_sf"/>
</dbReference>
<evidence type="ECO:0000256" key="1">
    <source>
        <dbReference type="ARBA" id="ARBA00023125"/>
    </source>
</evidence>
<dbReference type="SUPFAM" id="SSF48498">
    <property type="entry name" value="Tetracyclin repressor-like, C-terminal domain"/>
    <property type="match status" value="1"/>
</dbReference>
<dbReference type="PANTHER" id="PTHR43479">
    <property type="entry name" value="ACREF/ENVCD OPERON REPRESSOR-RELATED"/>
    <property type="match status" value="1"/>
</dbReference>